<evidence type="ECO:0000259" key="2">
    <source>
        <dbReference type="PROSITE" id="PS51832"/>
    </source>
</evidence>
<dbReference type="Gene3D" id="1.10.3210.10">
    <property type="entry name" value="Hypothetical protein af1432"/>
    <property type="match status" value="1"/>
</dbReference>
<dbReference type="CDD" id="cd00130">
    <property type="entry name" value="PAS"/>
    <property type="match status" value="1"/>
</dbReference>
<dbReference type="AlphaFoldDB" id="A0A6M0Q303"/>
<dbReference type="PANTHER" id="PTHR45228">
    <property type="entry name" value="CYCLIC DI-GMP PHOSPHODIESTERASE TM_0186-RELATED"/>
    <property type="match status" value="1"/>
</dbReference>
<dbReference type="PROSITE" id="PS50112">
    <property type="entry name" value="PAS"/>
    <property type="match status" value="1"/>
</dbReference>
<dbReference type="RefSeq" id="WP_163177679.1">
    <property type="nucleotide sequence ID" value="NZ_JAAIWM010000001.1"/>
</dbReference>
<comment type="caution">
    <text evidence="3">The sequence shown here is derived from an EMBL/GenBank/DDBJ whole genome shotgun (WGS) entry which is preliminary data.</text>
</comment>
<dbReference type="Gene3D" id="3.30.450.20">
    <property type="entry name" value="PAS domain"/>
    <property type="match status" value="1"/>
</dbReference>
<proteinExistence type="predicted"/>
<protein>
    <submittedName>
        <fullName evidence="3">HD domain-containing protein</fullName>
    </submittedName>
</protein>
<keyword evidence="4" id="KW-1185">Reference proteome</keyword>
<dbReference type="InterPro" id="IPR037522">
    <property type="entry name" value="HD_GYP_dom"/>
</dbReference>
<dbReference type="InterPro" id="IPR035965">
    <property type="entry name" value="PAS-like_dom_sf"/>
</dbReference>
<dbReference type="CDD" id="cd00077">
    <property type="entry name" value="HDc"/>
    <property type="match status" value="1"/>
</dbReference>
<name>A0A6M0Q303_9BACI</name>
<evidence type="ECO:0000313" key="3">
    <source>
        <dbReference type="EMBL" id="NEY70765.1"/>
    </source>
</evidence>
<dbReference type="InterPro" id="IPR052020">
    <property type="entry name" value="Cyclic_di-GMP/3'3'-cGAMP_PDE"/>
</dbReference>
<evidence type="ECO:0000313" key="4">
    <source>
        <dbReference type="Proteomes" id="UP000481043"/>
    </source>
</evidence>
<reference evidence="3 4" key="1">
    <citation type="submission" date="2020-02" db="EMBL/GenBank/DDBJ databases">
        <title>Bacillus aquiflavi sp. nov., isolated from yellow water of strong flavor Chinese baijiu in Yibin region of China.</title>
        <authorList>
            <person name="Xie J."/>
        </authorList>
    </citation>
    <scope>NUCLEOTIDE SEQUENCE [LARGE SCALE GENOMIC DNA]</scope>
    <source>
        <strain evidence="3 4">SA4</strain>
    </source>
</reference>
<dbReference type="SUPFAM" id="SSF55785">
    <property type="entry name" value="PYP-like sensor domain (PAS domain)"/>
    <property type="match status" value="1"/>
</dbReference>
<organism evidence="3 4">
    <name type="scientific">Bacillus mesophilus</name>
    <dbReference type="NCBI Taxonomy" id="1808955"/>
    <lineage>
        <taxon>Bacteria</taxon>
        <taxon>Bacillati</taxon>
        <taxon>Bacillota</taxon>
        <taxon>Bacilli</taxon>
        <taxon>Bacillales</taxon>
        <taxon>Bacillaceae</taxon>
        <taxon>Bacillus</taxon>
    </lineage>
</organism>
<dbReference type="Pfam" id="PF13426">
    <property type="entry name" value="PAS_9"/>
    <property type="match status" value="1"/>
</dbReference>
<feature type="domain" description="PAS" evidence="1">
    <location>
        <begin position="7"/>
        <end position="50"/>
    </location>
</feature>
<dbReference type="SMART" id="SM00471">
    <property type="entry name" value="HDc"/>
    <property type="match status" value="1"/>
</dbReference>
<dbReference type="Pfam" id="PF13487">
    <property type="entry name" value="HD_5"/>
    <property type="match status" value="1"/>
</dbReference>
<sequence>MMKTKQAPQELLLYLKLSDGVIITDENHIILEVNAQYEQITGFVRESIIGLKAGFLKSNHTPLATYQQLKENLAQGIPWSGVLINRKKSGVLWHSSISITPVQVNETLFFIGVFRELEQLKQGVYISEDQRVETQRELLKVLAISCEIRDPGIEDHLIRVQDLTKQLVEVYQKENSYKLAETYVHNIIHCSILHDIGKAGIPEGILYKPGSLTTFERKIIEMHPLMGNDILKKISTNINHELITSLEVAENIIMYHHEKWNGTGYPNGLKEEEIPFEARLVSIVDVYDALTSRRSYKEAWSVQRAISYLNEQKGIQFDPGLVDLFSELIFNDE</sequence>
<evidence type="ECO:0000259" key="1">
    <source>
        <dbReference type="PROSITE" id="PS50112"/>
    </source>
</evidence>
<dbReference type="NCBIfam" id="TIGR00229">
    <property type="entry name" value="sensory_box"/>
    <property type="match status" value="1"/>
</dbReference>
<dbReference type="InterPro" id="IPR003607">
    <property type="entry name" value="HD/PDEase_dom"/>
</dbReference>
<dbReference type="SUPFAM" id="SSF109604">
    <property type="entry name" value="HD-domain/PDEase-like"/>
    <property type="match status" value="1"/>
</dbReference>
<gene>
    <name evidence="3" type="ORF">G4D63_03320</name>
</gene>
<accession>A0A6M0Q303</accession>
<dbReference type="Proteomes" id="UP000481043">
    <property type="component" value="Unassembled WGS sequence"/>
</dbReference>
<feature type="domain" description="HD-GYP" evidence="2">
    <location>
        <begin position="131"/>
        <end position="333"/>
    </location>
</feature>
<dbReference type="PROSITE" id="PS51832">
    <property type="entry name" value="HD_GYP"/>
    <property type="match status" value="1"/>
</dbReference>
<dbReference type="InterPro" id="IPR000014">
    <property type="entry name" value="PAS"/>
</dbReference>
<dbReference type="EMBL" id="JAAIWM010000001">
    <property type="protein sequence ID" value="NEY70765.1"/>
    <property type="molecule type" value="Genomic_DNA"/>
</dbReference>